<dbReference type="Proteomes" id="UP001187192">
    <property type="component" value="Unassembled WGS sequence"/>
</dbReference>
<organism evidence="7 8">
    <name type="scientific">Ficus carica</name>
    <name type="common">Common fig</name>
    <dbReference type="NCBI Taxonomy" id="3494"/>
    <lineage>
        <taxon>Eukaryota</taxon>
        <taxon>Viridiplantae</taxon>
        <taxon>Streptophyta</taxon>
        <taxon>Embryophyta</taxon>
        <taxon>Tracheophyta</taxon>
        <taxon>Spermatophyta</taxon>
        <taxon>Magnoliopsida</taxon>
        <taxon>eudicotyledons</taxon>
        <taxon>Gunneridae</taxon>
        <taxon>Pentapetalae</taxon>
        <taxon>rosids</taxon>
        <taxon>fabids</taxon>
        <taxon>Rosales</taxon>
        <taxon>Moraceae</taxon>
        <taxon>Ficeae</taxon>
        <taxon>Ficus</taxon>
    </lineage>
</organism>
<dbReference type="GO" id="GO:0005777">
    <property type="term" value="C:peroxisome"/>
    <property type="evidence" value="ECO:0007669"/>
    <property type="project" value="TreeGrafter"/>
</dbReference>
<comment type="catalytic activity">
    <reaction evidence="1">
        <text>a (3Z)-enoyl-CoA = a 4-saturated (2E)-enoyl-CoA</text>
        <dbReference type="Rhea" id="RHEA:45900"/>
        <dbReference type="ChEBI" id="CHEBI:85097"/>
        <dbReference type="ChEBI" id="CHEBI:85489"/>
        <dbReference type="EC" id="5.3.3.8"/>
    </reaction>
</comment>
<name>A0AA88IXX9_FICCA</name>
<reference evidence="7" key="1">
    <citation type="submission" date="2023-07" db="EMBL/GenBank/DDBJ databases">
        <title>draft genome sequence of fig (Ficus carica).</title>
        <authorList>
            <person name="Takahashi T."/>
            <person name="Nishimura K."/>
        </authorList>
    </citation>
    <scope>NUCLEOTIDE SEQUENCE</scope>
</reference>
<comment type="caution">
    <text evidence="7">The sequence shown here is derived from an EMBL/GenBank/DDBJ whole genome shotgun (WGS) entry which is preliminary data.</text>
</comment>
<accession>A0AA88IXX9</accession>
<dbReference type="EC" id="5.3.3.8" evidence="5"/>
<dbReference type="Gramene" id="FCD_00011458-RA">
    <property type="protein sequence ID" value="FCD_00011458-RA:cds"/>
    <property type="gene ID" value="FCD_00011458"/>
</dbReference>
<evidence type="ECO:0000256" key="3">
    <source>
        <dbReference type="ARBA" id="ARBA00005005"/>
    </source>
</evidence>
<dbReference type="CDD" id="cd06558">
    <property type="entry name" value="crotonase-like"/>
    <property type="match status" value="1"/>
</dbReference>
<comment type="pathway">
    <text evidence="3">Lipid metabolism; fatty acid beta-oxidation.</text>
</comment>
<dbReference type="Gene3D" id="3.90.226.10">
    <property type="entry name" value="2-enoyl-CoA Hydratase, Chain A, domain 1"/>
    <property type="match status" value="1"/>
</dbReference>
<comment type="similarity">
    <text evidence="4">Belongs to the enoyl-CoA hydratase/isomerase family.</text>
</comment>
<dbReference type="FunFam" id="3.90.226.10:FF:000049">
    <property type="entry name" value="Enoyl-CoA delta isomerase 3"/>
    <property type="match status" value="1"/>
</dbReference>
<dbReference type="Pfam" id="PF00378">
    <property type="entry name" value="ECH_1"/>
    <property type="match status" value="1"/>
</dbReference>
<dbReference type="InterPro" id="IPR029045">
    <property type="entry name" value="ClpP/crotonase-like_dom_sf"/>
</dbReference>
<dbReference type="PANTHER" id="PTHR11941">
    <property type="entry name" value="ENOYL-COA HYDRATASE-RELATED"/>
    <property type="match status" value="1"/>
</dbReference>
<dbReference type="PANTHER" id="PTHR11941:SF84">
    <property type="entry name" value="ENOYL-COA DELTA ISOMERASE 1, PEROXISOMAL"/>
    <property type="match status" value="1"/>
</dbReference>
<evidence type="ECO:0000256" key="2">
    <source>
        <dbReference type="ARBA" id="ARBA00000765"/>
    </source>
</evidence>
<evidence type="ECO:0000256" key="4">
    <source>
        <dbReference type="ARBA" id="ARBA00005254"/>
    </source>
</evidence>
<gene>
    <name evidence="7" type="ORF">TIFTF001_026356</name>
</gene>
<keyword evidence="8" id="KW-1185">Reference proteome</keyword>
<evidence type="ECO:0000256" key="5">
    <source>
        <dbReference type="ARBA" id="ARBA00012064"/>
    </source>
</evidence>
<dbReference type="InterPro" id="IPR001753">
    <property type="entry name" value="Enoyl-CoA_hydra/iso"/>
</dbReference>
<dbReference type="AlphaFoldDB" id="A0AA88IXX9"/>
<sequence>MCTLEKRGNIFILTLTGPGEHRLNPTLLDAIQSALGRVRAESGTSSALITTAEGKFFSNGYDLDWANSSPNPEARSHLLDSKLRSLVADLISLPMPTIAAVSGHASAAGFMLAFGHDYVLMRKDRGFLYMSELDIRLRIPAWFVAMIKCKVGAPAARRLLLLAAAKVTAKEAAEKGIVDSAHDSAAATVEAAAELAEKLVARKWDGEVYAQIRMELFSEALAVIRANSTGSRL</sequence>
<dbReference type="GO" id="GO:0004165">
    <property type="term" value="F:delta(3)-delta(2)-enoyl-CoA isomerase activity"/>
    <property type="evidence" value="ECO:0007669"/>
    <property type="project" value="UniProtKB-EC"/>
</dbReference>
<evidence type="ECO:0000313" key="7">
    <source>
        <dbReference type="EMBL" id="GMN57245.1"/>
    </source>
</evidence>
<dbReference type="GO" id="GO:0006635">
    <property type="term" value="P:fatty acid beta-oxidation"/>
    <property type="evidence" value="ECO:0007669"/>
    <property type="project" value="TreeGrafter"/>
</dbReference>
<keyword evidence="6" id="KW-0443">Lipid metabolism</keyword>
<evidence type="ECO:0000256" key="6">
    <source>
        <dbReference type="ARBA" id="ARBA00023098"/>
    </source>
</evidence>
<comment type="catalytic activity">
    <reaction evidence="2">
        <text>a (3E)-enoyl-CoA = a 4-saturated (2E)-enoyl-CoA</text>
        <dbReference type="Rhea" id="RHEA:45228"/>
        <dbReference type="ChEBI" id="CHEBI:58521"/>
        <dbReference type="ChEBI" id="CHEBI:85097"/>
        <dbReference type="EC" id="5.3.3.8"/>
    </reaction>
</comment>
<protein>
    <recommendedName>
        <fullName evidence="5">Delta(3)-Delta(2)-enoyl-CoA isomerase</fullName>
        <ecNumber evidence="5">5.3.3.8</ecNumber>
    </recommendedName>
</protein>
<evidence type="ECO:0000256" key="1">
    <source>
        <dbReference type="ARBA" id="ARBA00000452"/>
    </source>
</evidence>
<dbReference type="Gramene" id="FCD_00030830-RA">
    <property type="protein sequence ID" value="FCD_00030830-RA:cds"/>
    <property type="gene ID" value="FCD_00030830"/>
</dbReference>
<proteinExistence type="inferred from homology"/>
<evidence type="ECO:0000313" key="8">
    <source>
        <dbReference type="Proteomes" id="UP001187192"/>
    </source>
</evidence>
<dbReference type="SUPFAM" id="SSF52096">
    <property type="entry name" value="ClpP/crotonase"/>
    <property type="match status" value="1"/>
</dbReference>
<dbReference type="EMBL" id="BTGU01000069">
    <property type="protein sequence ID" value="GMN57245.1"/>
    <property type="molecule type" value="Genomic_DNA"/>
</dbReference>